<keyword evidence="2" id="KW-0808">Transferase</keyword>
<dbReference type="CDD" id="cd03354">
    <property type="entry name" value="LbH_SAT"/>
    <property type="match status" value="1"/>
</dbReference>
<dbReference type="GO" id="GO:0005737">
    <property type="term" value="C:cytoplasm"/>
    <property type="evidence" value="ECO:0007669"/>
    <property type="project" value="InterPro"/>
</dbReference>
<dbReference type="HOGENOM" id="CLU_051638_10_2_6"/>
<comment type="similarity">
    <text evidence="1">Belongs to the transferase hexapeptide repeat family.</text>
</comment>
<dbReference type="PANTHER" id="PTHR42811">
    <property type="entry name" value="SERINE ACETYLTRANSFERASE"/>
    <property type="match status" value="1"/>
</dbReference>
<organism evidence="5 6">
    <name type="scientific">Acinetobacter johnsonii ANC 3681</name>
    <dbReference type="NCBI Taxonomy" id="1217662"/>
    <lineage>
        <taxon>Bacteria</taxon>
        <taxon>Pseudomonadati</taxon>
        <taxon>Pseudomonadota</taxon>
        <taxon>Gammaproteobacteria</taxon>
        <taxon>Moraxellales</taxon>
        <taxon>Moraxellaceae</taxon>
        <taxon>Acinetobacter</taxon>
    </lineage>
</organism>
<accession>N9CT44</accession>
<dbReference type="InterPro" id="IPR045304">
    <property type="entry name" value="LbH_SAT"/>
</dbReference>
<evidence type="ECO:0000256" key="3">
    <source>
        <dbReference type="ARBA" id="ARBA00023315"/>
    </source>
</evidence>
<dbReference type="Proteomes" id="UP000018444">
    <property type="component" value="Unassembled WGS sequence"/>
</dbReference>
<keyword evidence="4" id="KW-0472">Membrane</keyword>
<dbReference type="RefSeq" id="WP_004983873.1">
    <property type="nucleotide sequence ID" value="NZ_KB849707.1"/>
</dbReference>
<dbReference type="GO" id="GO:0009001">
    <property type="term" value="F:serine O-acetyltransferase activity"/>
    <property type="evidence" value="ECO:0007669"/>
    <property type="project" value="InterPro"/>
</dbReference>
<dbReference type="PIRSF" id="PIRSF000441">
    <property type="entry name" value="CysE"/>
    <property type="match status" value="1"/>
</dbReference>
<dbReference type="SUPFAM" id="SSF51161">
    <property type="entry name" value="Trimeric LpxA-like enzymes"/>
    <property type="match status" value="1"/>
</dbReference>
<evidence type="ECO:0000256" key="4">
    <source>
        <dbReference type="SAM" id="Phobius"/>
    </source>
</evidence>
<protein>
    <recommendedName>
        <fullName evidence="7">Serine acetyltransferase</fullName>
    </recommendedName>
</protein>
<sequence length="151" mass="16460">MNAITFYRISNWLYRHKIPFIPLIIKYFIFLIFNSVVPYSTKIGKGSKFAYGAIGVVLHSKTIIGEKVIIGQGVTVGRQLDPDGIPVIGDNVYISAGARILGGITIGNNVIVGANSVVVKDVPDNSIVAGVPAKIIRQVDTDIYELLRNIY</sequence>
<proteinExistence type="inferred from homology"/>
<keyword evidence="4" id="KW-1133">Transmembrane helix</keyword>
<dbReference type="InterPro" id="IPR011004">
    <property type="entry name" value="Trimer_LpxA-like_sf"/>
</dbReference>
<dbReference type="EMBL" id="APPZ01000009">
    <property type="protein sequence ID" value="ENV71570.1"/>
    <property type="molecule type" value="Genomic_DNA"/>
</dbReference>
<evidence type="ECO:0000256" key="2">
    <source>
        <dbReference type="ARBA" id="ARBA00022679"/>
    </source>
</evidence>
<dbReference type="GO" id="GO:0006535">
    <property type="term" value="P:cysteine biosynthetic process from serine"/>
    <property type="evidence" value="ECO:0007669"/>
    <property type="project" value="InterPro"/>
</dbReference>
<dbReference type="PATRIC" id="fig|1217662.4.peg.2834"/>
<dbReference type="Pfam" id="PF00132">
    <property type="entry name" value="Hexapep"/>
    <property type="match status" value="1"/>
</dbReference>
<evidence type="ECO:0000256" key="1">
    <source>
        <dbReference type="ARBA" id="ARBA00007274"/>
    </source>
</evidence>
<name>N9CT44_ACIJO</name>
<evidence type="ECO:0000313" key="5">
    <source>
        <dbReference type="EMBL" id="ENV71570.1"/>
    </source>
</evidence>
<dbReference type="GeneID" id="56340075"/>
<dbReference type="AlphaFoldDB" id="N9CT44"/>
<dbReference type="InterPro" id="IPR005881">
    <property type="entry name" value="Ser_O-AcTrfase"/>
</dbReference>
<dbReference type="Gene3D" id="2.160.10.10">
    <property type="entry name" value="Hexapeptide repeat proteins"/>
    <property type="match status" value="1"/>
</dbReference>
<keyword evidence="4" id="KW-0812">Transmembrane</keyword>
<dbReference type="InterPro" id="IPR001451">
    <property type="entry name" value="Hexapep"/>
</dbReference>
<comment type="caution">
    <text evidence="5">The sequence shown here is derived from an EMBL/GenBank/DDBJ whole genome shotgun (WGS) entry which is preliminary data.</text>
</comment>
<feature type="transmembrane region" description="Helical" evidence="4">
    <location>
        <begin position="20"/>
        <end position="39"/>
    </location>
</feature>
<gene>
    <name evidence="5" type="ORF">F946_02929</name>
</gene>
<evidence type="ECO:0000313" key="6">
    <source>
        <dbReference type="Proteomes" id="UP000018444"/>
    </source>
</evidence>
<reference evidence="5 6" key="1">
    <citation type="submission" date="2013-02" db="EMBL/GenBank/DDBJ databases">
        <title>The Genome Sequence of Acinetobacter johnsonii ANC 3681.</title>
        <authorList>
            <consortium name="The Broad Institute Genome Sequencing Platform"/>
            <consortium name="The Broad Institute Genome Sequencing Center for Infectious Disease"/>
            <person name="Cerqueira G."/>
            <person name="Feldgarden M."/>
            <person name="Courvalin P."/>
            <person name="Perichon B."/>
            <person name="Grillot-Courvalin C."/>
            <person name="Clermont D."/>
            <person name="Rocha E."/>
            <person name="Yoon E.-J."/>
            <person name="Nemec A."/>
            <person name="Walker B."/>
            <person name="Young S.K."/>
            <person name="Zeng Q."/>
            <person name="Gargeya S."/>
            <person name="Fitzgerald M."/>
            <person name="Haas B."/>
            <person name="Abouelleil A."/>
            <person name="Alvarado L."/>
            <person name="Arachchi H.M."/>
            <person name="Berlin A.M."/>
            <person name="Chapman S.B."/>
            <person name="Dewar J."/>
            <person name="Goldberg J."/>
            <person name="Griggs A."/>
            <person name="Gujja S."/>
            <person name="Hansen M."/>
            <person name="Howarth C."/>
            <person name="Imamovic A."/>
            <person name="Larimer J."/>
            <person name="McCowan C."/>
            <person name="Murphy C."/>
            <person name="Neiman D."/>
            <person name="Pearson M."/>
            <person name="Priest M."/>
            <person name="Roberts A."/>
            <person name="Saif S."/>
            <person name="Shea T."/>
            <person name="Sisk P."/>
            <person name="Sykes S."/>
            <person name="Wortman J."/>
            <person name="Nusbaum C."/>
            <person name="Birren B."/>
        </authorList>
    </citation>
    <scope>NUCLEOTIDE SEQUENCE [LARGE SCALE GENOMIC DNA]</scope>
    <source>
        <strain evidence="5 6">ANC 3681</strain>
    </source>
</reference>
<evidence type="ECO:0008006" key="7">
    <source>
        <dbReference type="Google" id="ProtNLM"/>
    </source>
</evidence>
<keyword evidence="3" id="KW-0012">Acyltransferase</keyword>